<feature type="compositionally biased region" description="Basic and acidic residues" evidence="1">
    <location>
        <begin position="1"/>
        <end position="17"/>
    </location>
</feature>
<reference evidence="2" key="4">
    <citation type="submission" date="2019-03" db="UniProtKB">
        <authorList>
            <consortium name="EnsemblPlants"/>
        </authorList>
    </citation>
    <scope>IDENTIFICATION</scope>
</reference>
<reference evidence="2" key="5">
    <citation type="journal article" date="2021" name="G3 (Bethesda)">
        <title>Aegilops tauschii genome assembly Aet v5.0 features greater sequence contiguity and improved annotation.</title>
        <authorList>
            <person name="Wang L."/>
            <person name="Zhu T."/>
            <person name="Rodriguez J.C."/>
            <person name="Deal K.R."/>
            <person name="Dubcovsky J."/>
            <person name="McGuire P.E."/>
            <person name="Lux T."/>
            <person name="Spannagl M."/>
            <person name="Mayer K.F.X."/>
            <person name="Baldrich P."/>
            <person name="Meyers B.C."/>
            <person name="Huo N."/>
            <person name="Gu Y.Q."/>
            <person name="Zhou H."/>
            <person name="Devos K.M."/>
            <person name="Bennetzen J.L."/>
            <person name="Unver T."/>
            <person name="Budak H."/>
            <person name="Gulick P.J."/>
            <person name="Galiba G."/>
            <person name="Kalapos B."/>
            <person name="Nelson D.R."/>
            <person name="Li P."/>
            <person name="You F.M."/>
            <person name="Luo M.C."/>
            <person name="Dvorak J."/>
        </authorList>
    </citation>
    <scope>NUCLEOTIDE SEQUENCE [LARGE SCALE GENOMIC DNA]</scope>
    <source>
        <strain evidence="2">cv. AL8/78</strain>
    </source>
</reference>
<proteinExistence type="predicted"/>
<accession>A0A453GG46</accession>
<dbReference type="AlphaFoldDB" id="A0A453GG46"/>
<dbReference type="Proteomes" id="UP000015105">
    <property type="component" value="Chromosome 3D"/>
</dbReference>
<dbReference type="Gramene" id="AET3Gv20996900.3">
    <property type="protein sequence ID" value="AET3Gv20996900.3"/>
    <property type="gene ID" value="AET3Gv20996900"/>
</dbReference>
<dbReference type="EnsemblPlants" id="AET3Gv20996900.3">
    <property type="protein sequence ID" value="AET3Gv20996900.3"/>
    <property type="gene ID" value="AET3Gv20996900"/>
</dbReference>
<evidence type="ECO:0000256" key="1">
    <source>
        <dbReference type="SAM" id="MobiDB-lite"/>
    </source>
</evidence>
<reference evidence="3" key="1">
    <citation type="journal article" date="2014" name="Science">
        <title>Ancient hybridizations among the ancestral genomes of bread wheat.</title>
        <authorList>
            <consortium name="International Wheat Genome Sequencing Consortium,"/>
            <person name="Marcussen T."/>
            <person name="Sandve S.R."/>
            <person name="Heier L."/>
            <person name="Spannagl M."/>
            <person name="Pfeifer M."/>
            <person name="Jakobsen K.S."/>
            <person name="Wulff B.B."/>
            <person name="Steuernagel B."/>
            <person name="Mayer K.F."/>
            <person name="Olsen O.A."/>
        </authorList>
    </citation>
    <scope>NUCLEOTIDE SEQUENCE [LARGE SCALE GENOMIC DNA]</scope>
    <source>
        <strain evidence="3">cv. AL8/78</strain>
    </source>
</reference>
<reference evidence="3" key="2">
    <citation type="journal article" date="2017" name="Nat. Plants">
        <title>The Aegilops tauschii genome reveals multiple impacts of transposons.</title>
        <authorList>
            <person name="Zhao G."/>
            <person name="Zou C."/>
            <person name="Li K."/>
            <person name="Wang K."/>
            <person name="Li T."/>
            <person name="Gao L."/>
            <person name="Zhang X."/>
            <person name="Wang H."/>
            <person name="Yang Z."/>
            <person name="Liu X."/>
            <person name="Jiang W."/>
            <person name="Mao L."/>
            <person name="Kong X."/>
            <person name="Jiao Y."/>
            <person name="Jia J."/>
        </authorList>
    </citation>
    <scope>NUCLEOTIDE SEQUENCE [LARGE SCALE GENOMIC DNA]</scope>
    <source>
        <strain evidence="3">cv. AL8/78</strain>
    </source>
</reference>
<keyword evidence="3" id="KW-1185">Reference proteome</keyword>
<evidence type="ECO:0000313" key="2">
    <source>
        <dbReference type="EnsemblPlants" id="AET3Gv20996900.3"/>
    </source>
</evidence>
<organism evidence="2 3">
    <name type="scientific">Aegilops tauschii subsp. strangulata</name>
    <name type="common">Goatgrass</name>
    <dbReference type="NCBI Taxonomy" id="200361"/>
    <lineage>
        <taxon>Eukaryota</taxon>
        <taxon>Viridiplantae</taxon>
        <taxon>Streptophyta</taxon>
        <taxon>Embryophyta</taxon>
        <taxon>Tracheophyta</taxon>
        <taxon>Spermatophyta</taxon>
        <taxon>Magnoliopsida</taxon>
        <taxon>Liliopsida</taxon>
        <taxon>Poales</taxon>
        <taxon>Poaceae</taxon>
        <taxon>BOP clade</taxon>
        <taxon>Pooideae</taxon>
        <taxon>Triticodae</taxon>
        <taxon>Triticeae</taxon>
        <taxon>Triticinae</taxon>
        <taxon>Aegilops</taxon>
    </lineage>
</organism>
<name>A0A453GG46_AEGTS</name>
<feature type="region of interest" description="Disordered" evidence="1">
    <location>
        <begin position="1"/>
        <end position="63"/>
    </location>
</feature>
<reference evidence="2" key="3">
    <citation type="journal article" date="2017" name="Nature">
        <title>Genome sequence of the progenitor of the wheat D genome Aegilops tauschii.</title>
        <authorList>
            <person name="Luo M.C."/>
            <person name="Gu Y.Q."/>
            <person name="Puiu D."/>
            <person name="Wang H."/>
            <person name="Twardziok S.O."/>
            <person name="Deal K.R."/>
            <person name="Huo N."/>
            <person name="Zhu T."/>
            <person name="Wang L."/>
            <person name="Wang Y."/>
            <person name="McGuire P.E."/>
            <person name="Liu S."/>
            <person name="Long H."/>
            <person name="Ramasamy R.K."/>
            <person name="Rodriguez J.C."/>
            <person name="Van S.L."/>
            <person name="Yuan L."/>
            <person name="Wang Z."/>
            <person name="Xia Z."/>
            <person name="Xiao L."/>
            <person name="Anderson O.D."/>
            <person name="Ouyang S."/>
            <person name="Liang Y."/>
            <person name="Zimin A.V."/>
            <person name="Pertea G."/>
            <person name="Qi P."/>
            <person name="Bennetzen J.L."/>
            <person name="Dai X."/>
            <person name="Dawson M.W."/>
            <person name="Muller H.G."/>
            <person name="Kugler K."/>
            <person name="Rivarola-Duarte L."/>
            <person name="Spannagl M."/>
            <person name="Mayer K.F.X."/>
            <person name="Lu F.H."/>
            <person name="Bevan M.W."/>
            <person name="Leroy P."/>
            <person name="Li P."/>
            <person name="You F.M."/>
            <person name="Sun Q."/>
            <person name="Liu Z."/>
            <person name="Lyons E."/>
            <person name="Wicker T."/>
            <person name="Salzberg S.L."/>
            <person name="Devos K.M."/>
            <person name="Dvorak J."/>
        </authorList>
    </citation>
    <scope>NUCLEOTIDE SEQUENCE [LARGE SCALE GENOMIC DNA]</scope>
    <source>
        <strain evidence="2">cv. AL8/78</strain>
    </source>
</reference>
<sequence length="85" mass="9507">MELLHAGHHDATDGRRDHTSRRNRHEKEMTPQHLSPKIGATEDNLCTRPPRGGAEGSNTHGVATPTAPCFRFSQIEDFSARVFCR</sequence>
<evidence type="ECO:0000313" key="3">
    <source>
        <dbReference type="Proteomes" id="UP000015105"/>
    </source>
</evidence>
<protein>
    <submittedName>
        <fullName evidence="2">Uncharacterized protein</fullName>
    </submittedName>
</protein>